<dbReference type="RefSeq" id="WP_245250591.1">
    <property type="nucleotide sequence ID" value="NZ_JAGGKC010000014.1"/>
</dbReference>
<sequence>MDRLNIVQKTVMSIILAAAVMTIVIPLIFFTTVAFSNAVEMSQFPKKLLPDFGVTVKIVPNDLGEYELFFDSGEGYTSIITSKNAVKLENHFARQYGVTIEGEKLLEDFSQTLEKGPMEFTYRKDIFNNFNQFFKIVPNASSALKNSILVALYTIAISLTIGSLAGYGIARYNFRFKKEINVSLLIVRMFPMVGISIPMALLLIRFGLFDTLIGLALLYSVPNIALTAWITSSIFIGINRELEEASMVFGANGIQTFMKITLPLAFPALAASSMYSFLTAWNDTISALILTDKNQTLALVVYKAIGTTSSGIQYAAAGSIVLILPALVFTFIIRRYIGQMWGGVEL</sequence>
<evidence type="ECO:0000256" key="6">
    <source>
        <dbReference type="ARBA" id="ARBA00023136"/>
    </source>
</evidence>
<evidence type="ECO:0000259" key="8">
    <source>
        <dbReference type="PROSITE" id="PS50928"/>
    </source>
</evidence>
<dbReference type="CDD" id="cd06261">
    <property type="entry name" value="TM_PBP2"/>
    <property type="match status" value="1"/>
</dbReference>
<evidence type="ECO:0000256" key="1">
    <source>
        <dbReference type="ARBA" id="ARBA00004651"/>
    </source>
</evidence>
<evidence type="ECO:0000256" key="7">
    <source>
        <dbReference type="RuleBase" id="RU363032"/>
    </source>
</evidence>
<evidence type="ECO:0000256" key="2">
    <source>
        <dbReference type="ARBA" id="ARBA00022448"/>
    </source>
</evidence>
<keyword evidence="5 7" id="KW-1133">Transmembrane helix</keyword>
<proteinExistence type="inferred from homology"/>
<dbReference type="InterPro" id="IPR035906">
    <property type="entry name" value="MetI-like_sf"/>
</dbReference>
<dbReference type="Gene3D" id="1.10.3720.10">
    <property type="entry name" value="MetI-like"/>
    <property type="match status" value="1"/>
</dbReference>
<feature type="transmembrane region" description="Helical" evidence="7">
    <location>
        <begin position="148"/>
        <end position="170"/>
    </location>
</feature>
<feature type="transmembrane region" description="Helical" evidence="7">
    <location>
        <begin position="12"/>
        <end position="35"/>
    </location>
</feature>
<keyword evidence="6 7" id="KW-0472">Membrane</keyword>
<keyword evidence="9" id="KW-0762">Sugar transport</keyword>
<evidence type="ECO:0000256" key="5">
    <source>
        <dbReference type="ARBA" id="ARBA00022989"/>
    </source>
</evidence>
<evidence type="ECO:0000256" key="4">
    <source>
        <dbReference type="ARBA" id="ARBA00022692"/>
    </source>
</evidence>
<evidence type="ECO:0000313" key="9">
    <source>
        <dbReference type="EMBL" id="MBP1919344.1"/>
    </source>
</evidence>
<organism evidence="9 10">
    <name type="scientific">Youngiibacter multivorans</name>
    <dbReference type="NCBI Taxonomy" id="937251"/>
    <lineage>
        <taxon>Bacteria</taxon>
        <taxon>Bacillati</taxon>
        <taxon>Bacillota</taxon>
        <taxon>Clostridia</taxon>
        <taxon>Eubacteriales</taxon>
        <taxon>Clostridiaceae</taxon>
        <taxon>Youngiibacter</taxon>
    </lineage>
</organism>
<dbReference type="Pfam" id="PF00528">
    <property type="entry name" value="BPD_transp_1"/>
    <property type="match status" value="1"/>
</dbReference>
<feature type="transmembrane region" description="Helical" evidence="7">
    <location>
        <begin position="182"/>
        <end position="204"/>
    </location>
</feature>
<dbReference type="SUPFAM" id="SSF161098">
    <property type="entry name" value="MetI-like"/>
    <property type="match status" value="1"/>
</dbReference>
<evidence type="ECO:0000313" key="10">
    <source>
        <dbReference type="Proteomes" id="UP001519271"/>
    </source>
</evidence>
<dbReference type="PANTHER" id="PTHR32243:SF18">
    <property type="entry name" value="INNER MEMBRANE ABC TRANSPORTER PERMEASE PROTEIN YCJP"/>
    <property type="match status" value="1"/>
</dbReference>
<name>A0ABS4G469_9CLOT</name>
<dbReference type="EMBL" id="JAGGKC010000014">
    <property type="protein sequence ID" value="MBP1919344.1"/>
    <property type="molecule type" value="Genomic_DNA"/>
</dbReference>
<comment type="subcellular location">
    <subcellularLocation>
        <location evidence="1 7">Cell membrane</location>
        <topology evidence="1 7">Multi-pass membrane protein</topology>
    </subcellularLocation>
</comment>
<dbReference type="PROSITE" id="PS50928">
    <property type="entry name" value="ABC_TM1"/>
    <property type="match status" value="1"/>
</dbReference>
<protein>
    <submittedName>
        <fullName evidence="9">Multiple sugar transport system permease protein</fullName>
    </submittedName>
</protein>
<keyword evidence="3" id="KW-1003">Cell membrane</keyword>
<comment type="caution">
    <text evidence="9">The sequence shown here is derived from an EMBL/GenBank/DDBJ whole genome shotgun (WGS) entry which is preliminary data.</text>
</comment>
<dbReference type="InterPro" id="IPR000515">
    <property type="entry name" value="MetI-like"/>
</dbReference>
<feature type="domain" description="ABC transmembrane type-1" evidence="8">
    <location>
        <begin position="144"/>
        <end position="333"/>
    </location>
</feature>
<accession>A0ABS4G469</accession>
<evidence type="ECO:0000256" key="3">
    <source>
        <dbReference type="ARBA" id="ARBA00022475"/>
    </source>
</evidence>
<keyword evidence="4 7" id="KW-0812">Transmembrane</keyword>
<feature type="transmembrane region" description="Helical" evidence="7">
    <location>
        <begin position="216"/>
        <end position="239"/>
    </location>
</feature>
<comment type="similarity">
    <text evidence="7">Belongs to the binding-protein-dependent transport system permease family.</text>
</comment>
<gene>
    <name evidence="9" type="ORF">J2Z34_001833</name>
</gene>
<feature type="transmembrane region" description="Helical" evidence="7">
    <location>
        <begin position="312"/>
        <end position="333"/>
    </location>
</feature>
<keyword evidence="2 7" id="KW-0813">Transport</keyword>
<dbReference type="PANTHER" id="PTHR32243">
    <property type="entry name" value="MALTOSE TRANSPORT SYSTEM PERMEASE-RELATED"/>
    <property type="match status" value="1"/>
</dbReference>
<reference evidence="9 10" key="1">
    <citation type="submission" date="2021-03" db="EMBL/GenBank/DDBJ databases">
        <title>Genomic Encyclopedia of Type Strains, Phase IV (KMG-IV): sequencing the most valuable type-strain genomes for metagenomic binning, comparative biology and taxonomic classification.</title>
        <authorList>
            <person name="Goeker M."/>
        </authorList>
    </citation>
    <scope>NUCLEOTIDE SEQUENCE [LARGE SCALE GENOMIC DNA]</scope>
    <source>
        <strain evidence="9 10">DSM 6139</strain>
    </source>
</reference>
<keyword evidence="10" id="KW-1185">Reference proteome</keyword>
<dbReference type="Proteomes" id="UP001519271">
    <property type="component" value="Unassembled WGS sequence"/>
</dbReference>
<dbReference type="InterPro" id="IPR050901">
    <property type="entry name" value="BP-dep_ABC_trans_perm"/>
</dbReference>